<dbReference type="Pfam" id="PF12022">
    <property type="entry name" value="COG2_C"/>
    <property type="match status" value="1"/>
</dbReference>
<protein>
    <recommendedName>
        <fullName evidence="3">Conserved oligomeric Golgi complex subunit 2</fullName>
    </recommendedName>
    <alternativeName>
        <fullName evidence="8">Component of oligomeric Golgi complex 2</fullName>
    </alternativeName>
</protein>
<dbReference type="GO" id="GO:0015031">
    <property type="term" value="P:protein transport"/>
    <property type="evidence" value="ECO:0007669"/>
    <property type="project" value="UniProtKB-KW"/>
</dbReference>
<evidence type="ECO:0000256" key="7">
    <source>
        <dbReference type="ARBA" id="ARBA00023136"/>
    </source>
</evidence>
<evidence type="ECO:0000259" key="9">
    <source>
        <dbReference type="Pfam" id="PF06148"/>
    </source>
</evidence>
<dbReference type="GO" id="GO:0017119">
    <property type="term" value="C:Golgi transport complex"/>
    <property type="evidence" value="ECO:0007669"/>
    <property type="project" value="TreeGrafter"/>
</dbReference>
<dbReference type="EMBL" id="CAJOBC010019108">
    <property type="protein sequence ID" value="CAF4040455.1"/>
    <property type="molecule type" value="Genomic_DNA"/>
</dbReference>
<keyword evidence="6" id="KW-0333">Golgi apparatus</keyword>
<evidence type="ECO:0000259" key="10">
    <source>
        <dbReference type="Pfam" id="PF12022"/>
    </source>
</evidence>
<keyword evidence="7" id="KW-0472">Membrane</keyword>
<dbReference type="PANTHER" id="PTHR12961">
    <property type="entry name" value="CONSERVED OLIGOMERIC GOLGI COMPLEX COMPONENT 2"/>
    <property type="match status" value="1"/>
</dbReference>
<evidence type="ECO:0000256" key="4">
    <source>
        <dbReference type="ARBA" id="ARBA00022448"/>
    </source>
</evidence>
<evidence type="ECO:0000313" key="11">
    <source>
        <dbReference type="EMBL" id="CAF1261929.1"/>
    </source>
</evidence>
<evidence type="ECO:0000256" key="1">
    <source>
        <dbReference type="ARBA" id="ARBA00004395"/>
    </source>
</evidence>
<accession>A0A815AU12</accession>
<evidence type="ECO:0000256" key="3">
    <source>
        <dbReference type="ARBA" id="ARBA00020977"/>
    </source>
</evidence>
<dbReference type="InterPro" id="IPR024603">
    <property type="entry name" value="COG_complex_COG2_C"/>
</dbReference>
<sequence length="689" mass="79782">MVALAPNIISDAVSPFCFPRDEISSSDFNVDAFVAKYKREVGLEKLRDDLDLFLRVLKSSMVELINRDYADFVNLSTNLVIVGLDKSITTLKNPLTNMRSDILKINETLQSQRQLIEVKLREQTEIRKRKQLIQSIIDVQKAIRKLHELDDAVNLNNIGITEMIERAVVQFGFISIELKKCGNEDIDSLKALIENLQRVFQERLSSAFINAYREQNMSLLADCLKGLACISLQNVAEQAFAQEIVRPYMEKTIRYILIQTTDILPALEKTLDFIQTECKAMLYVVERINRECGSHFDFVVNSIFPELSNCLEQSSHMIFFAGDPEMFHQRYQHWMRFIEQLDELLSKASEQRLKRSKQYQHFLNRWDLAVYYQIRFQEIASSIETVLAHEPLAVAPDGSKYRTLAVDTIFNSIDRCWQPNVYLEPLAHRFWKLTLQCMSRFHVWLESITTKKNSSDDNIKNLLNLYVDLESFYNEMKTYFQNVIVQKLSSLPSSSSSKFDQQLADEECLITIVEQRRTDLKSMVIRQLVNRCIETLHSVQDIPRLYRKTNREAPTKPSTCIIATFRHLKTFSDEFSGTILTYDECHKFLKLAIDDITKKYYDLCSDILSSVRKMEDSILLLKRVRETSSVKTSLVQNNPSVTVSDDNKIRMQITNDINAFTNELEKLGITSDSSNKLTLLITEEGRLQA</sequence>
<dbReference type="GO" id="GO:0006891">
    <property type="term" value="P:intra-Golgi vesicle-mediated transport"/>
    <property type="evidence" value="ECO:0007669"/>
    <property type="project" value="TreeGrafter"/>
</dbReference>
<gene>
    <name evidence="11" type="ORF">GPM918_LOCUS26649</name>
    <name evidence="12" type="ORF">SRO942_LOCUS26841</name>
</gene>
<organism evidence="11 13">
    <name type="scientific">Didymodactylos carnosus</name>
    <dbReference type="NCBI Taxonomy" id="1234261"/>
    <lineage>
        <taxon>Eukaryota</taxon>
        <taxon>Metazoa</taxon>
        <taxon>Spiralia</taxon>
        <taxon>Gnathifera</taxon>
        <taxon>Rotifera</taxon>
        <taxon>Eurotatoria</taxon>
        <taxon>Bdelloidea</taxon>
        <taxon>Philodinida</taxon>
        <taxon>Philodinidae</taxon>
        <taxon>Didymodactylos</taxon>
    </lineage>
</organism>
<dbReference type="Pfam" id="PF06148">
    <property type="entry name" value="COG2_N"/>
    <property type="match status" value="1"/>
</dbReference>
<evidence type="ECO:0000256" key="2">
    <source>
        <dbReference type="ARBA" id="ARBA00007603"/>
    </source>
</evidence>
<keyword evidence="13" id="KW-1185">Reference proteome</keyword>
<dbReference type="InterPro" id="IPR009316">
    <property type="entry name" value="COG2"/>
</dbReference>
<name>A0A815AU12_9BILA</name>
<dbReference type="InterPro" id="IPR024602">
    <property type="entry name" value="COG_su2_N"/>
</dbReference>
<comment type="similarity">
    <text evidence="2">Belongs to the COG2 family.</text>
</comment>
<comment type="caution">
    <text evidence="11">The sequence shown here is derived from an EMBL/GenBank/DDBJ whole genome shotgun (WGS) entry which is preliminary data.</text>
</comment>
<dbReference type="GO" id="GO:0000139">
    <property type="term" value="C:Golgi membrane"/>
    <property type="evidence" value="ECO:0007669"/>
    <property type="project" value="UniProtKB-SubCell"/>
</dbReference>
<feature type="domain" description="COG complex component COG2 C-terminal" evidence="10">
    <location>
        <begin position="364"/>
        <end position="657"/>
    </location>
</feature>
<dbReference type="AlphaFoldDB" id="A0A815AU12"/>
<dbReference type="Proteomes" id="UP000681722">
    <property type="component" value="Unassembled WGS sequence"/>
</dbReference>
<dbReference type="OrthoDB" id="332281at2759"/>
<dbReference type="GO" id="GO:0007030">
    <property type="term" value="P:Golgi organization"/>
    <property type="evidence" value="ECO:0007669"/>
    <property type="project" value="InterPro"/>
</dbReference>
<dbReference type="EMBL" id="CAJNOQ010010822">
    <property type="protein sequence ID" value="CAF1261929.1"/>
    <property type="molecule type" value="Genomic_DNA"/>
</dbReference>
<comment type="subcellular location">
    <subcellularLocation>
        <location evidence="1">Golgi apparatus membrane</location>
        <topology evidence="1">Peripheral membrane protein</topology>
    </subcellularLocation>
</comment>
<keyword evidence="4" id="KW-0813">Transport</keyword>
<evidence type="ECO:0000256" key="6">
    <source>
        <dbReference type="ARBA" id="ARBA00023034"/>
    </source>
</evidence>
<evidence type="ECO:0000313" key="12">
    <source>
        <dbReference type="EMBL" id="CAF4040455.1"/>
    </source>
</evidence>
<proteinExistence type="inferred from homology"/>
<evidence type="ECO:0000256" key="8">
    <source>
        <dbReference type="ARBA" id="ARBA00031344"/>
    </source>
</evidence>
<dbReference type="PANTHER" id="PTHR12961:SF0">
    <property type="entry name" value="CONSERVED OLIGOMERIC GOLGI COMPLEX SUBUNIT 2"/>
    <property type="match status" value="1"/>
</dbReference>
<reference evidence="11" key="1">
    <citation type="submission" date="2021-02" db="EMBL/GenBank/DDBJ databases">
        <authorList>
            <person name="Nowell W R."/>
        </authorList>
    </citation>
    <scope>NUCLEOTIDE SEQUENCE</scope>
</reference>
<evidence type="ECO:0000256" key="5">
    <source>
        <dbReference type="ARBA" id="ARBA00022927"/>
    </source>
</evidence>
<dbReference type="Proteomes" id="UP000663829">
    <property type="component" value="Unassembled WGS sequence"/>
</dbReference>
<feature type="domain" description="Conserved oligomeric Golgi complex subunit 2 N-terminal" evidence="9">
    <location>
        <begin position="17"/>
        <end position="89"/>
    </location>
</feature>
<keyword evidence="5" id="KW-0653">Protein transport</keyword>
<evidence type="ECO:0000313" key="13">
    <source>
        <dbReference type="Proteomes" id="UP000663829"/>
    </source>
</evidence>